<dbReference type="EMBL" id="JXTB01000205">
    <property type="protein sequence ID" value="PON53592.1"/>
    <property type="molecule type" value="Genomic_DNA"/>
</dbReference>
<dbReference type="Proteomes" id="UP000237105">
    <property type="component" value="Unassembled WGS sequence"/>
</dbReference>
<gene>
    <name evidence="1" type="ORF">PanWU01x14_201500</name>
</gene>
<dbReference type="AlphaFoldDB" id="A0A2P5BXR6"/>
<keyword evidence="2" id="KW-1185">Reference proteome</keyword>
<organism evidence="1 2">
    <name type="scientific">Parasponia andersonii</name>
    <name type="common">Sponia andersonii</name>
    <dbReference type="NCBI Taxonomy" id="3476"/>
    <lineage>
        <taxon>Eukaryota</taxon>
        <taxon>Viridiplantae</taxon>
        <taxon>Streptophyta</taxon>
        <taxon>Embryophyta</taxon>
        <taxon>Tracheophyta</taxon>
        <taxon>Spermatophyta</taxon>
        <taxon>Magnoliopsida</taxon>
        <taxon>eudicotyledons</taxon>
        <taxon>Gunneridae</taxon>
        <taxon>Pentapetalae</taxon>
        <taxon>rosids</taxon>
        <taxon>fabids</taxon>
        <taxon>Rosales</taxon>
        <taxon>Cannabaceae</taxon>
        <taxon>Parasponia</taxon>
    </lineage>
</organism>
<evidence type="ECO:0000313" key="1">
    <source>
        <dbReference type="EMBL" id="PON53592.1"/>
    </source>
</evidence>
<protein>
    <submittedName>
        <fullName evidence="1">Uncharacterized protein</fullName>
    </submittedName>
</protein>
<reference evidence="2" key="1">
    <citation type="submission" date="2016-06" db="EMBL/GenBank/DDBJ databases">
        <title>Parallel loss of symbiosis genes in relatives of nitrogen-fixing non-legume Parasponia.</title>
        <authorList>
            <person name="Van Velzen R."/>
            <person name="Holmer R."/>
            <person name="Bu F."/>
            <person name="Rutten L."/>
            <person name="Van Zeijl A."/>
            <person name="Liu W."/>
            <person name="Santuari L."/>
            <person name="Cao Q."/>
            <person name="Sharma T."/>
            <person name="Shen D."/>
            <person name="Roswanjaya Y."/>
            <person name="Wardhani T."/>
            <person name="Kalhor M.S."/>
            <person name="Jansen J."/>
            <person name="Van den Hoogen J."/>
            <person name="Gungor B."/>
            <person name="Hartog M."/>
            <person name="Hontelez J."/>
            <person name="Verver J."/>
            <person name="Yang W.-C."/>
            <person name="Schijlen E."/>
            <person name="Repin R."/>
            <person name="Schilthuizen M."/>
            <person name="Schranz E."/>
            <person name="Heidstra R."/>
            <person name="Miyata K."/>
            <person name="Fedorova E."/>
            <person name="Kohlen W."/>
            <person name="Bisseling T."/>
            <person name="Smit S."/>
            <person name="Geurts R."/>
        </authorList>
    </citation>
    <scope>NUCLEOTIDE SEQUENCE [LARGE SCALE GENOMIC DNA]</scope>
    <source>
        <strain evidence="2">cv. WU1-14</strain>
    </source>
</reference>
<accession>A0A2P5BXR6</accession>
<evidence type="ECO:0000313" key="2">
    <source>
        <dbReference type="Proteomes" id="UP000237105"/>
    </source>
</evidence>
<proteinExistence type="predicted"/>
<comment type="caution">
    <text evidence="1">The sequence shown here is derived from an EMBL/GenBank/DDBJ whole genome shotgun (WGS) entry which is preliminary data.</text>
</comment>
<sequence length="71" mass="8043">MKTEIDLGLLALKLNRLSKYTFNHQQETTVNLLFRVNILNNIMGGVYKNLTLMVSGLIKFFGLSVSALKVR</sequence>
<name>A0A2P5BXR6_PARAD</name>